<feature type="compositionally biased region" description="Polar residues" evidence="1">
    <location>
        <begin position="100"/>
        <end position="117"/>
    </location>
</feature>
<evidence type="ECO:0000313" key="4">
    <source>
        <dbReference type="Proteomes" id="UP000000763"/>
    </source>
</evidence>
<feature type="region of interest" description="Disordered" evidence="1">
    <location>
        <begin position="48"/>
        <end position="117"/>
    </location>
</feature>
<dbReference type="Gramene" id="Os02t0572000-01">
    <property type="protein sequence ID" value="Os02t0572000-01"/>
    <property type="gene ID" value="Os02g0572000"/>
</dbReference>
<feature type="compositionally biased region" description="Basic and acidic residues" evidence="1">
    <location>
        <begin position="76"/>
        <end position="95"/>
    </location>
</feature>
<gene>
    <name evidence="3" type="ordered locus">Os02g0572000</name>
    <name evidence="2" type="ORF">P0689H05.40</name>
</gene>
<reference evidence="3" key="5">
    <citation type="journal article" date="2008" name="Nucleic Acids Res.">
        <title>The Rice Annotation Project Database (RAP-DB): 2008 update.</title>
        <authorList>
            <consortium name="The Rice Annotation Project (RAP)"/>
            <person name="Tanaka T."/>
            <person name="Antonio B.A."/>
            <person name="Kikuchi S."/>
            <person name="Matsumoto T."/>
            <person name="Nagamura Y."/>
            <person name="Numa H."/>
            <person name="Sakai H."/>
            <person name="Wu J."/>
            <person name="Itoh T."/>
            <person name="Sasaki T."/>
            <person name="Aono R."/>
            <person name="Fujii Y."/>
            <person name="Habara T."/>
            <person name="Harada E."/>
            <person name="Kanno M."/>
            <person name="Kawahara Y."/>
            <person name="Kawashima H."/>
            <person name="Kubooka H."/>
            <person name="Matsuya A."/>
            <person name="Nakaoka H."/>
            <person name="Saichi N."/>
            <person name="Sanbonmatsu R."/>
            <person name="Sato Y."/>
            <person name="Shinso Y."/>
            <person name="Suzuki M."/>
            <person name="Takeda J."/>
            <person name="Tanino M."/>
            <person name="Todokoro F."/>
            <person name="Yamaguchi K."/>
            <person name="Yamamoto N."/>
            <person name="Yamasaki C."/>
            <person name="Imanishi T."/>
            <person name="Okido T."/>
            <person name="Tada M."/>
            <person name="Ikeo K."/>
            <person name="Tateno Y."/>
            <person name="Gojobori T."/>
            <person name="Lin Y.C."/>
            <person name="Wei F.J."/>
            <person name="Hsing Y.I."/>
            <person name="Zhao Q."/>
            <person name="Han B."/>
            <person name="Kramer M.R."/>
            <person name="McCombie R.W."/>
            <person name="Lonsdale D."/>
            <person name="O'Donovan C.C."/>
            <person name="Whitfield E.J."/>
            <person name="Apweiler R."/>
            <person name="Koyanagi K.O."/>
            <person name="Khurana J.P."/>
            <person name="Raghuvanshi S."/>
            <person name="Singh N.K."/>
            <person name="Tyagi A.K."/>
            <person name="Haberer G."/>
            <person name="Fujisawa M."/>
            <person name="Hosokawa S."/>
            <person name="Ito Y."/>
            <person name="Ikawa H."/>
            <person name="Shibata M."/>
            <person name="Yamamoto M."/>
            <person name="Bruskiewich R.M."/>
            <person name="Hoen D.R."/>
            <person name="Bureau TE."/>
            <person name="Namiki N."/>
            <person name="Ohyanagi H."/>
            <person name="Sakai Y."/>
            <person name="Nobushima S."/>
            <person name="Sakata K."/>
            <person name="Barrero R.A."/>
            <person name="Sato Y."/>
            <person name="Souvorov A."/>
            <person name="Smith-White B."/>
            <person name="Tatusova T."/>
            <person name="An S."/>
            <person name="An G."/>
            <person name="OOta S."/>
            <person name="Fuks G."/>
            <person name="Messing J."/>
            <person name="Christie K.R."/>
            <person name="Lieberherr D."/>
            <person name="Kim H."/>
            <person name="Zuccolo A."/>
            <person name="Wing R.A."/>
            <person name="Nobuta K."/>
            <person name="Green P.J."/>
            <person name="Lu C."/>
            <person name="Meyers BC."/>
            <person name="Chaparro C."/>
            <person name="Piegu B."/>
            <person name="Panaud O."/>
            <person name="Echeverria M."/>
        </authorList>
    </citation>
    <scope>NUCLEOTIDE SEQUENCE</scope>
</reference>
<organism evidence="2 4">
    <name type="scientific">Oryza sativa subsp. japonica</name>
    <name type="common">Rice</name>
    <dbReference type="NCBI Taxonomy" id="39947"/>
    <lineage>
        <taxon>Eukaryota</taxon>
        <taxon>Viridiplantae</taxon>
        <taxon>Streptophyta</taxon>
        <taxon>Embryophyta</taxon>
        <taxon>Tracheophyta</taxon>
        <taxon>Spermatophyta</taxon>
        <taxon>Magnoliopsida</taxon>
        <taxon>Liliopsida</taxon>
        <taxon>Poales</taxon>
        <taxon>Poaceae</taxon>
        <taxon>BOP clade</taxon>
        <taxon>Oryzoideae</taxon>
        <taxon>Oryzeae</taxon>
        <taxon>Oryzinae</taxon>
        <taxon>Oryza</taxon>
        <taxon>Oryza sativa</taxon>
    </lineage>
</organism>
<evidence type="ECO:0000313" key="3">
    <source>
        <dbReference type="EMBL" id="BAF09107.1"/>
    </source>
</evidence>
<reference evidence="3" key="4">
    <citation type="journal article" date="2007" name="Genome Res.">
        <title>Curated Genome Annotation of Oryza sativa ssp. japonica and Comparative Genome Analysis with Arabidopsis thaliana.</title>
        <authorList>
            <consortium name="The Rice Annotation Project (RAP)"/>
            <person name="Itoh T."/>
            <person name="Tanaka T."/>
            <person name="Barrero R.A."/>
            <person name="Yamasaki C."/>
            <person name="Fujii Y."/>
            <person name="Hilton P.B."/>
            <person name="Antonio B.A."/>
            <person name="Aono H."/>
            <person name="Apweiler R."/>
            <person name="Bruskiewich R."/>
            <person name="Bureau T."/>
            <person name="Burr F."/>
            <person name="Costa de Oliveira A."/>
            <person name="Fuks G."/>
            <person name="Habara T."/>
            <person name="Haberer G."/>
            <person name="Han B."/>
            <person name="Harada E."/>
            <person name="Hiraki A.T."/>
            <person name="Hirochika H."/>
            <person name="Hoen D."/>
            <person name="Hokari H."/>
            <person name="Hosokawa S."/>
            <person name="Hsing Y."/>
            <person name="Ikawa H."/>
            <person name="Ikeo K."/>
            <person name="Imanishi T."/>
            <person name="Ito Y."/>
            <person name="Jaiswal P."/>
            <person name="Kanno M."/>
            <person name="Kawahara Y."/>
            <person name="Kawamura T."/>
            <person name="Kawashima H."/>
            <person name="Khurana J.P."/>
            <person name="Kikuchi S."/>
            <person name="Komatsu S."/>
            <person name="Koyanagi K.O."/>
            <person name="Kubooka H."/>
            <person name="Lieberherr D."/>
            <person name="Lin Y.C."/>
            <person name="Lonsdale D."/>
            <person name="Matsumoto T."/>
            <person name="Matsuya A."/>
            <person name="McCombie W.R."/>
            <person name="Messing J."/>
            <person name="Miyao A."/>
            <person name="Mulder N."/>
            <person name="Nagamura Y."/>
            <person name="Nam J."/>
            <person name="Namiki N."/>
            <person name="Numa H."/>
            <person name="Nurimoto S."/>
            <person name="O'donovan C."/>
            <person name="Ohyanagi H."/>
            <person name="Okido T."/>
            <person name="Oota S."/>
            <person name="Osato N."/>
            <person name="Palmer L.E."/>
            <person name="Quetier F."/>
            <person name="Raghuvanshi S."/>
            <person name="Saichi N."/>
            <person name="Sakai H."/>
            <person name="Sakai Y."/>
            <person name="Sakata K."/>
            <person name="Sakurai T."/>
            <person name="Sato F."/>
            <person name="Sato Y."/>
            <person name="Schoof H."/>
            <person name="Seki M."/>
            <person name="Shibata M."/>
            <person name="Shimizu Y."/>
            <person name="Shinozaki K."/>
            <person name="Shinso Y."/>
            <person name="Singh N.K."/>
            <person name="Smith-White B."/>
            <person name="Takeda J."/>
            <person name="Tanino M."/>
            <person name="Tatusova T."/>
            <person name="Thongjuea S."/>
            <person name="Todokoro F."/>
            <person name="Tsugane M."/>
            <person name="Tyagi A.K."/>
            <person name="Vanavichit A."/>
            <person name="Wang A."/>
            <person name="Wing R.A."/>
            <person name="Yamaguchi K."/>
            <person name="Yamamoto M."/>
            <person name="Yamamoto N."/>
            <person name="Yu Y."/>
            <person name="Zhang H."/>
            <person name="Zhao Q."/>
            <person name="Higo K."/>
            <person name="Burr B."/>
            <person name="Gojobori T."/>
            <person name="Sasaki T."/>
        </authorList>
    </citation>
    <scope>NUCLEOTIDE SEQUENCE</scope>
</reference>
<reference evidence="2" key="1">
    <citation type="submission" date="2002-04" db="EMBL/GenBank/DDBJ databases">
        <title>Oryza sativa nipponbare(GA3) genomic DNA, chromosome 2, PAC clone:P0689H05.</title>
        <authorList>
            <person name="Sasaki T."/>
            <person name="Matsumoto T."/>
            <person name="Katayose Y."/>
        </authorList>
    </citation>
    <scope>NUCLEOTIDE SEQUENCE</scope>
</reference>
<dbReference type="EMBL" id="AP008208">
    <property type="protein sequence ID" value="BAF09107.1"/>
    <property type="molecule type" value="Genomic_DNA"/>
</dbReference>
<accession>A0A0P0VKV8</accession>
<reference evidence="3" key="3">
    <citation type="journal article" date="2006" name="Nucleic Acids Res.">
        <title>The Rice Annotation Project Database (RAP-DB): hub for Oryza sativa ssp. japonica genome information.</title>
        <authorList>
            <person name="Ohyanagi H."/>
            <person name="Tanaka T."/>
            <person name="Sakai H."/>
            <person name="Shigemoto Y."/>
            <person name="Yamaguchi K."/>
            <person name="Habara T."/>
            <person name="Fujii Y."/>
            <person name="Antonio B.A."/>
            <person name="Nagamura Y."/>
            <person name="Imanishi T."/>
            <person name="Ikeo K."/>
            <person name="Itoh T."/>
            <person name="Gojobori T."/>
            <person name="Sasaki T."/>
        </authorList>
    </citation>
    <scope>NUCLEOTIDE SEQUENCE</scope>
</reference>
<dbReference type="EMBL" id="AP005114">
    <property type="protein sequence ID" value="BAD17280.1"/>
    <property type="molecule type" value="Genomic_DNA"/>
</dbReference>
<reference evidence="4" key="6">
    <citation type="journal article" date="2008" name="Nucleic Acids Res.">
        <title>The rice annotation project database (RAP-DB): 2008 update.</title>
        <authorList>
            <consortium name="The rice annotation project (RAP)"/>
        </authorList>
    </citation>
    <scope>GENOME REANNOTATION</scope>
    <source>
        <strain evidence="4">cv. Nipponbare</strain>
    </source>
</reference>
<dbReference type="Proteomes" id="UP000000763">
    <property type="component" value="Chromosome 2"/>
</dbReference>
<dbReference type="KEGG" id="dosa:Os02g0572000"/>
<dbReference type="AlphaFoldDB" id="A0A0P0VKV8"/>
<protein>
    <submittedName>
        <fullName evidence="3">Os02g0572000 protein</fullName>
    </submittedName>
</protein>
<sequence length="117" mass="13053">MSASRKSPCRCLSGWSRVSAMRRSIMSSNNPKTMPRWLPVCRRKPCRSSCRRKGKKSDTLGPATVAMMSSISPRSPRADSERTSAMSMEKKEVDMRLSTPLCTTSRTHISSPATVRM</sequence>
<reference evidence="3 4" key="2">
    <citation type="journal article" date="2005" name="Nature">
        <title>The map-based sequence of the rice genome.</title>
        <authorList>
            <consortium name="International rice genome sequencing project (IRGSP)"/>
            <person name="Matsumoto T."/>
            <person name="Wu J."/>
            <person name="Kanamori H."/>
            <person name="Katayose Y."/>
            <person name="Fujisawa M."/>
            <person name="Namiki N."/>
            <person name="Mizuno H."/>
            <person name="Yamamoto K."/>
            <person name="Antonio B.A."/>
            <person name="Baba T."/>
            <person name="Sakata K."/>
            <person name="Nagamura Y."/>
            <person name="Aoki H."/>
            <person name="Arikawa K."/>
            <person name="Arita K."/>
            <person name="Bito T."/>
            <person name="Chiden Y."/>
            <person name="Fujitsuka N."/>
            <person name="Fukunaka R."/>
            <person name="Hamada M."/>
            <person name="Harada C."/>
            <person name="Hayashi A."/>
            <person name="Hijishita S."/>
            <person name="Honda M."/>
            <person name="Hosokawa S."/>
            <person name="Ichikawa Y."/>
            <person name="Idonuma A."/>
            <person name="Iijima M."/>
            <person name="Ikeda M."/>
            <person name="Ikeno M."/>
            <person name="Ito K."/>
            <person name="Ito S."/>
            <person name="Ito T."/>
            <person name="Ito Y."/>
            <person name="Ito Y."/>
            <person name="Iwabuchi A."/>
            <person name="Kamiya K."/>
            <person name="Karasawa W."/>
            <person name="Kurita K."/>
            <person name="Katagiri S."/>
            <person name="Kikuta A."/>
            <person name="Kobayashi H."/>
            <person name="Kobayashi N."/>
            <person name="Machita K."/>
            <person name="Maehara T."/>
            <person name="Masukawa M."/>
            <person name="Mizubayashi T."/>
            <person name="Mukai Y."/>
            <person name="Nagasaki H."/>
            <person name="Nagata Y."/>
            <person name="Naito S."/>
            <person name="Nakashima M."/>
            <person name="Nakama Y."/>
            <person name="Nakamichi Y."/>
            <person name="Nakamura M."/>
            <person name="Meguro A."/>
            <person name="Negishi M."/>
            <person name="Ohta I."/>
            <person name="Ohta T."/>
            <person name="Okamoto M."/>
            <person name="Ono N."/>
            <person name="Saji S."/>
            <person name="Sakaguchi M."/>
            <person name="Sakai K."/>
            <person name="Shibata M."/>
            <person name="Shimokawa T."/>
            <person name="Song J."/>
            <person name="Takazaki Y."/>
            <person name="Terasawa K."/>
            <person name="Tsugane M."/>
            <person name="Tsuji K."/>
            <person name="Ueda S."/>
            <person name="Waki K."/>
            <person name="Yamagata H."/>
            <person name="Yamamoto M."/>
            <person name="Yamamoto S."/>
            <person name="Yamane H."/>
            <person name="Yoshiki S."/>
            <person name="Yoshihara R."/>
            <person name="Yukawa K."/>
            <person name="Zhong H."/>
            <person name="Yano M."/>
            <person name="Yuan Q."/>
            <person name="Ouyang S."/>
            <person name="Liu J."/>
            <person name="Jones K.M."/>
            <person name="Gansberger K."/>
            <person name="Moffat K."/>
            <person name="Hill J."/>
            <person name="Bera J."/>
            <person name="Fadrosh D."/>
            <person name="Jin S."/>
            <person name="Johri S."/>
            <person name="Kim M."/>
            <person name="Overton L."/>
            <person name="Reardon M."/>
            <person name="Tsitrin T."/>
            <person name="Vuong H."/>
            <person name="Weaver B."/>
            <person name="Ciecko A."/>
            <person name="Tallon L."/>
            <person name="Jackson J."/>
            <person name="Pai G."/>
            <person name="Aken S.V."/>
            <person name="Utterback T."/>
            <person name="Reidmuller S."/>
            <person name="Feldblyum T."/>
            <person name="Hsiao J."/>
            <person name="Zismann V."/>
            <person name="Iobst S."/>
            <person name="de Vazeille A.R."/>
            <person name="Buell C.R."/>
            <person name="Ying K."/>
            <person name="Li Y."/>
            <person name="Lu T."/>
            <person name="Huang Y."/>
            <person name="Zhao Q."/>
            <person name="Feng Q."/>
            <person name="Zhang L."/>
            <person name="Zhu J."/>
            <person name="Weng Q."/>
            <person name="Mu J."/>
            <person name="Lu Y."/>
            <person name="Fan D."/>
            <person name="Liu Y."/>
            <person name="Guan J."/>
            <person name="Zhang Y."/>
            <person name="Yu S."/>
            <person name="Liu X."/>
            <person name="Zhang Y."/>
            <person name="Hong G."/>
            <person name="Han B."/>
            <person name="Choisne N."/>
            <person name="Demange N."/>
            <person name="Orjeda G."/>
            <person name="Samain S."/>
            <person name="Cattolico L."/>
            <person name="Pelletier E."/>
            <person name="Couloux A."/>
            <person name="Segurens B."/>
            <person name="Wincker P."/>
            <person name="D'Hont A."/>
            <person name="Scarpelli C."/>
            <person name="Weissenbach J."/>
            <person name="Salanoubat M."/>
            <person name="Quetier F."/>
            <person name="Yu Y."/>
            <person name="Kim H.R."/>
            <person name="Rambo T."/>
            <person name="Currie J."/>
            <person name="Collura K."/>
            <person name="Luo M."/>
            <person name="Yang T."/>
            <person name="Ammiraju J.S.S."/>
            <person name="Engler F."/>
            <person name="Soderlund C."/>
            <person name="Wing R.A."/>
            <person name="Palmer L.E."/>
            <person name="de la Bastide M."/>
            <person name="Spiegel L."/>
            <person name="Nascimento L."/>
            <person name="Zutavern T."/>
            <person name="O'Shaughnessy A."/>
            <person name="Dike S."/>
            <person name="Dedhia N."/>
            <person name="Preston R."/>
            <person name="Balija V."/>
            <person name="McCombie W.R."/>
            <person name="Chow T."/>
            <person name="Chen H."/>
            <person name="Chung M."/>
            <person name="Chen C."/>
            <person name="Shaw J."/>
            <person name="Wu H."/>
            <person name="Hsiao K."/>
            <person name="Chao Y."/>
            <person name="Chu M."/>
            <person name="Cheng C."/>
            <person name="Hour A."/>
            <person name="Lee P."/>
            <person name="Lin S."/>
            <person name="Lin Y."/>
            <person name="Liou J."/>
            <person name="Liu S."/>
            <person name="Hsing Y."/>
            <person name="Raghuvanshi S."/>
            <person name="Mohanty A."/>
            <person name="Bharti A.K."/>
            <person name="Gaur A."/>
            <person name="Gupta V."/>
            <person name="Kumar D."/>
            <person name="Ravi V."/>
            <person name="Vij S."/>
            <person name="Kapur A."/>
            <person name="Khurana P."/>
            <person name="Khurana P."/>
            <person name="Khurana J.P."/>
            <person name="Tyagi A.K."/>
            <person name="Gaikwad K."/>
            <person name="Singh A."/>
            <person name="Dalal V."/>
            <person name="Srivastava S."/>
            <person name="Dixit A."/>
            <person name="Pal A.K."/>
            <person name="Ghazi I.A."/>
            <person name="Yadav M."/>
            <person name="Pandit A."/>
            <person name="Bhargava A."/>
            <person name="Sureshbabu K."/>
            <person name="Batra K."/>
            <person name="Sharma T.R."/>
            <person name="Mohapatra T."/>
            <person name="Singh N.K."/>
            <person name="Messing J."/>
            <person name="Nelson A.B."/>
            <person name="Fuks G."/>
            <person name="Kavchok S."/>
            <person name="Keizer G."/>
            <person name="Linton E."/>
            <person name="Llaca V."/>
            <person name="Song R."/>
            <person name="Tanyolac B."/>
            <person name="Young S."/>
            <person name="Ho-Il K."/>
            <person name="Hahn J.H."/>
            <person name="Sangsakoo G."/>
            <person name="Vanavichit A."/>
            <person name="de Mattos Luiz.A.T."/>
            <person name="Zimmer P.D."/>
            <person name="Malone G."/>
            <person name="Dellagostin O."/>
            <person name="de Oliveira A.C."/>
            <person name="Bevan M."/>
            <person name="Bancroft I."/>
            <person name="Minx P."/>
            <person name="Cordum H."/>
            <person name="Wilson R."/>
            <person name="Cheng Z."/>
            <person name="Jin W."/>
            <person name="Jiang J."/>
            <person name="Leong S.A."/>
            <person name="Iwama H."/>
            <person name="Gojobori T."/>
            <person name="Itoh T."/>
            <person name="Niimura Y."/>
            <person name="Fujii Y."/>
            <person name="Habara T."/>
            <person name="Sakai H."/>
            <person name="Sato Y."/>
            <person name="Wilson G."/>
            <person name="Kumar K."/>
            <person name="McCouch S."/>
            <person name="Juretic N."/>
            <person name="Hoen D."/>
            <person name="Wright S."/>
            <person name="Bruskiewich R."/>
            <person name="Bureau T."/>
            <person name="Miyao A."/>
            <person name="Hirochika H."/>
            <person name="Nishikawa T."/>
            <person name="Kadowaki K."/>
            <person name="Sugiura M."/>
            <person name="Burr B."/>
            <person name="Sasaki T."/>
        </authorList>
    </citation>
    <scope>NUCLEOTIDE SEQUENCE [LARGE SCALE GENOMIC DNA]</scope>
    <source>
        <strain evidence="4">cv. Nipponbare</strain>
    </source>
</reference>
<proteinExistence type="predicted"/>
<reference evidence="3" key="7">
    <citation type="submission" date="2012-08" db="EMBL/GenBank/DDBJ databases">
        <title>Oryza sativa nipponbare(GA3) genomic DNA, chromosome 2.</title>
        <authorList>
            <consortium name="IRGSP(International Rice Genome Sequencing Project)"/>
        </authorList>
    </citation>
    <scope>NUCLEOTIDE SEQUENCE</scope>
</reference>
<evidence type="ECO:0000313" key="2">
    <source>
        <dbReference type="EMBL" id="BAD17280.1"/>
    </source>
</evidence>
<name>A0A0P0VKV8_ORYSJ</name>
<reference evidence="3" key="8">
    <citation type="submission" date="2012-08" db="EMBL/GenBank/DDBJ databases">
        <title>The Second Rice Annotation Project Meeting (RAP2).</title>
        <authorList>
            <consortium name="The Rice Annotation Project (RAP)"/>
        </authorList>
    </citation>
    <scope>NUCLEOTIDE SEQUENCE</scope>
</reference>
<evidence type="ECO:0000256" key="1">
    <source>
        <dbReference type="SAM" id="MobiDB-lite"/>
    </source>
</evidence>